<keyword evidence="3" id="KW-1185">Reference proteome</keyword>
<evidence type="ECO:0000256" key="1">
    <source>
        <dbReference type="SAM" id="Phobius"/>
    </source>
</evidence>
<reference evidence="2" key="1">
    <citation type="submission" date="2020-10" db="EMBL/GenBank/DDBJ databases">
        <title>Taxonomic study of unclassified bacteria belonging to the class Ktedonobacteria.</title>
        <authorList>
            <person name="Yabe S."/>
            <person name="Wang C.M."/>
            <person name="Zheng Y."/>
            <person name="Sakai Y."/>
            <person name="Cavaletti L."/>
            <person name="Monciardini P."/>
            <person name="Donadio S."/>
        </authorList>
    </citation>
    <scope>NUCLEOTIDE SEQUENCE</scope>
    <source>
        <strain evidence="2">SOSP1-1</strain>
    </source>
</reference>
<keyword evidence="1" id="KW-0472">Membrane</keyword>
<sequence>MLLVSPGWFICTVIAALGTLLGPLVAIIIVKRRLRVPWRYFLFGALVFFLFQIISRVPIISVLTLVLGKTVNASPVLFVLWALFLALTASLCEEWGRYLGYRWFLKRAPKTWSTGVAYGLGHASLESMLLVGVILLALLIEILIFSFTPAAASQQAIVTQIVKAYGTQPNWYPLITLWERLWTMFFQIAMSVLVLQSLRRKNLSYVWLAVAFHTLLDTTAVLVPHYLTGLPGIITIEVLVCIAGILAFWWLRHVHQRMSKEDEEQERALQTDSSSSLASE</sequence>
<comment type="caution">
    <text evidence="2">The sequence shown here is derived from an EMBL/GenBank/DDBJ whole genome shotgun (WGS) entry which is preliminary data.</text>
</comment>
<dbReference type="InterPro" id="IPR011397">
    <property type="entry name" value="YhfC"/>
</dbReference>
<dbReference type="AlphaFoldDB" id="A0A8J3MQP8"/>
<organism evidence="2 3">
    <name type="scientific">Ktedonospora formicarum</name>
    <dbReference type="NCBI Taxonomy" id="2778364"/>
    <lineage>
        <taxon>Bacteria</taxon>
        <taxon>Bacillati</taxon>
        <taxon>Chloroflexota</taxon>
        <taxon>Ktedonobacteria</taxon>
        <taxon>Ktedonobacterales</taxon>
        <taxon>Ktedonobacteraceae</taxon>
        <taxon>Ktedonospora</taxon>
    </lineage>
</organism>
<evidence type="ECO:0000313" key="2">
    <source>
        <dbReference type="EMBL" id="GHO43001.1"/>
    </source>
</evidence>
<feature type="transmembrane region" description="Helical" evidence="1">
    <location>
        <begin position="73"/>
        <end position="92"/>
    </location>
</feature>
<protein>
    <submittedName>
        <fullName evidence="2">Membrane protein</fullName>
    </submittedName>
</protein>
<keyword evidence="1" id="KW-1133">Transmembrane helix</keyword>
<dbReference type="Proteomes" id="UP000612362">
    <property type="component" value="Unassembled WGS sequence"/>
</dbReference>
<feature type="transmembrane region" description="Helical" evidence="1">
    <location>
        <begin position="41"/>
        <end position="67"/>
    </location>
</feature>
<feature type="transmembrane region" description="Helical" evidence="1">
    <location>
        <begin position="233"/>
        <end position="251"/>
    </location>
</feature>
<dbReference type="PIRSF" id="PIRSF033101">
    <property type="entry name" value="UCP033101"/>
    <property type="match status" value="1"/>
</dbReference>
<proteinExistence type="predicted"/>
<evidence type="ECO:0000313" key="3">
    <source>
        <dbReference type="Proteomes" id="UP000612362"/>
    </source>
</evidence>
<dbReference type="Pfam" id="PF10086">
    <property type="entry name" value="YhfC"/>
    <property type="match status" value="1"/>
</dbReference>
<feature type="transmembrane region" description="Helical" evidence="1">
    <location>
        <begin position="181"/>
        <end position="198"/>
    </location>
</feature>
<dbReference type="RefSeq" id="WP_220192497.1">
    <property type="nucleotide sequence ID" value="NZ_BNJF01000001.1"/>
</dbReference>
<feature type="transmembrane region" description="Helical" evidence="1">
    <location>
        <begin position="128"/>
        <end position="147"/>
    </location>
</feature>
<feature type="transmembrane region" description="Helical" evidence="1">
    <location>
        <begin position="6"/>
        <end position="29"/>
    </location>
</feature>
<keyword evidence="1" id="KW-0812">Transmembrane</keyword>
<name>A0A8J3MQP8_9CHLR</name>
<feature type="transmembrane region" description="Helical" evidence="1">
    <location>
        <begin position="205"/>
        <end position="227"/>
    </location>
</feature>
<gene>
    <name evidence="2" type="ORF">KSX_11640</name>
</gene>
<dbReference type="EMBL" id="BNJF01000001">
    <property type="protein sequence ID" value="GHO43001.1"/>
    <property type="molecule type" value="Genomic_DNA"/>
</dbReference>
<accession>A0A8J3MQP8</accession>